<evidence type="ECO:0000313" key="3">
    <source>
        <dbReference type="EMBL" id="TKB98716.1"/>
    </source>
</evidence>
<organism evidence="3 4">
    <name type="scientific">Pedobacter cryophilus</name>
    <dbReference type="NCBI Taxonomy" id="2571271"/>
    <lineage>
        <taxon>Bacteria</taxon>
        <taxon>Pseudomonadati</taxon>
        <taxon>Bacteroidota</taxon>
        <taxon>Sphingobacteriia</taxon>
        <taxon>Sphingobacteriales</taxon>
        <taxon>Sphingobacteriaceae</taxon>
        <taxon>Pedobacter</taxon>
    </lineage>
</organism>
<dbReference type="EMBL" id="SWBP01000002">
    <property type="protein sequence ID" value="TKB98716.1"/>
    <property type="molecule type" value="Genomic_DNA"/>
</dbReference>
<dbReference type="Pfam" id="PF09917">
    <property type="entry name" value="DUF2147"/>
    <property type="match status" value="1"/>
</dbReference>
<dbReference type="Proteomes" id="UP000308181">
    <property type="component" value="Unassembled WGS sequence"/>
</dbReference>
<keyword evidence="1" id="KW-0732">Signal</keyword>
<feature type="domain" description="DUF2147" evidence="2">
    <location>
        <begin position="32"/>
        <end position="150"/>
    </location>
</feature>
<feature type="chain" id="PRO_5020824358" evidence="1">
    <location>
        <begin position="21"/>
        <end position="152"/>
    </location>
</feature>
<dbReference type="InterPro" id="IPR019223">
    <property type="entry name" value="DUF2147"/>
</dbReference>
<sequence>MYFQQIILILFLAIPSINMAEDKRATEDQIIGKWMSTEQNLMVHVYKNGDQFKAKIIWFDDADDRSKPMNIRRDEHNPVHSLRARKILGLDVLKDLKFNADEKRWEDGVIYDPKSGRHWSSVVYFNNNGLLEVKGYWKFEFLCKTITFKKVS</sequence>
<reference evidence="3 4" key="1">
    <citation type="submission" date="2019-04" db="EMBL/GenBank/DDBJ databases">
        <title>Pedobacter sp. AR-3-17 sp. nov., isolated from Arctic soil.</title>
        <authorList>
            <person name="Dahal R.H."/>
            <person name="Kim D.-U."/>
        </authorList>
    </citation>
    <scope>NUCLEOTIDE SEQUENCE [LARGE SCALE GENOMIC DNA]</scope>
    <source>
        <strain evidence="3 4">AR-3-17</strain>
    </source>
</reference>
<gene>
    <name evidence="3" type="ORF">FA046_06255</name>
</gene>
<evidence type="ECO:0000313" key="4">
    <source>
        <dbReference type="Proteomes" id="UP000308181"/>
    </source>
</evidence>
<dbReference type="RefSeq" id="WP_136825530.1">
    <property type="nucleotide sequence ID" value="NZ_SWBP01000002.1"/>
</dbReference>
<name>A0A4U1C339_9SPHI</name>
<protein>
    <submittedName>
        <fullName evidence="3">DUF2147 domain-containing protein</fullName>
    </submittedName>
</protein>
<feature type="signal peptide" evidence="1">
    <location>
        <begin position="1"/>
        <end position="20"/>
    </location>
</feature>
<proteinExistence type="predicted"/>
<dbReference type="OrthoDB" id="9814399at2"/>
<accession>A0A4U1C339</accession>
<evidence type="ECO:0000259" key="2">
    <source>
        <dbReference type="Pfam" id="PF09917"/>
    </source>
</evidence>
<dbReference type="PANTHER" id="PTHR36919">
    <property type="entry name" value="BLR1215 PROTEIN"/>
    <property type="match status" value="1"/>
</dbReference>
<dbReference type="AlphaFoldDB" id="A0A4U1C339"/>
<dbReference type="Gene3D" id="2.40.128.520">
    <property type="match status" value="1"/>
</dbReference>
<dbReference type="PANTHER" id="PTHR36919:SF2">
    <property type="entry name" value="BLL6627 PROTEIN"/>
    <property type="match status" value="1"/>
</dbReference>
<comment type="caution">
    <text evidence="3">The sequence shown here is derived from an EMBL/GenBank/DDBJ whole genome shotgun (WGS) entry which is preliminary data.</text>
</comment>
<keyword evidence="4" id="KW-1185">Reference proteome</keyword>
<evidence type="ECO:0000256" key="1">
    <source>
        <dbReference type="SAM" id="SignalP"/>
    </source>
</evidence>